<dbReference type="RefSeq" id="WP_073585849.1">
    <property type="nucleotide sequence ID" value="NZ_AP024897.1"/>
</dbReference>
<name>A0A1M7Z0E5_9VIBR</name>
<dbReference type="OrthoDB" id="6688707at2"/>
<feature type="signal peptide" evidence="1">
    <location>
        <begin position="1"/>
        <end position="23"/>
    </location>
</feature>
<keyword evidence="3" id="KW-1185">Reference proteome</keyword>
<evidence type="ECO:0000313" key="3">
    <source>
        <dbReference type="Proteomes" id="UP000184600"/>
    </source>
</evidence>
<evidence type="ECO:0000256" key="1">
    <source>
        <dbReference type="SAM" id="SignalP"/>
    </source>
</evidence>
<dbReference type="Proteomes" id="UP000184600">
    <property type="component" value="Unassembled WGS sequence"/>
</dbReference>
<protein>
    <submittedName>
        <fullName evidence="2">Uncharacterized protein</fullName>
    </submittedName>
</protein>
<sequence>MKVKCFLLFFGFFFAFFGSYAYAVDNIWTKYYNNGIQEYNLKNNEGDLFSISCDEERTLDGKDTNVLISDASGNHYYSDRDNIDVLFHDNKYHIPSTLEGKSNQLLWVNFINAIKTNQQFKVVVNDKHNYTFISSIMSTKVILKYLSGCNVDNVKNKTYIENDLESKSKKETDITSDDLITQWHSKYIEGIAKYNIMNYSGDYFFINCDLKSDNDSGNTYVTFKDKDGNEFSSKDDKNEITILINGIAYWIPPVLFGREEWYNFINAIKTPYKFKVYINNMKEGYEFIPEYKSVDSELKYLDKCNVSL</sequence>
<dbReference type="STRING" id="1117707.VQ7734_04181"/>
<reference evidence="3" key="1">
    <citation type="submission" date="2016-12" db="EMBL/GenBank/DDBJ databases">
        <authorList>
            <person name="Rodrigo-Torres L."/>
            <person name="Arahal R.D."/>
            <person name="Lucena T."/>
        </authorList>
    </citation>
    <scope>NUCLEOTIDE SEQUENCE [LARGE SCALE GENOMIC DNA]</scope>
</reference>
<evidence type="ECO:0000313" key="2">
    <source>
        <dbReference type="EMBL" id="SHO58409.1"/>
    </source>
</evidence>
<dbReference type="AlphaFoldDB" id="A0A1M7Z0E5"/>
<gene>
    <name evidence="2" type="ORF">VQ7734_04181</name>
</gene>
<feature type="chain" id="PRO_5013020452" evidence="1">
    <location>
        <begin position="24"/>
        <end position="308"/>
    </location>
</feature>
<accession>A0A1M7Z0E5</accession>
<dbReference type="EMBL" id="FRFG01000062">
    <property type="protein sequence ID" value="SHO58409.1"/>
    <property type="molecule type" value="Genomic_DNA"/>
</dbReference>
<organism evidence="2 3">
    <name type="scientific">Vibrio quintilis</name>
    <dbReference type="NCBI Taxonomy" id="1117707"/>
    <lineage>
        <taxon>Bacteria</taxon>
        <taxon>Pseudomonadati</taxon>
        <taxon>Pseudomonadota</taxon>
        <taxon>Gammaproteobacteria</taxon>
        <taxon>Vibrionales</taxon>
        <taxon>Vibrionaceae</taxon>
        <taxon>Vibrio</taxon>
    </lineage>
</organism>
<proteinExistence type="predicted"/>
<keyword evidence="1" id="KW-0732">Signal</keyword>